<organism evidence="2 3">
    <name type="scientific">Paenibacillus antibioticophila</name>
    <dbReference type="NCBI Taxonomy" id="1274374"/>
    <lineage>
        <taxon>Bacteria</taxon>
        <taxon>Bacillati</taxon>
        <taxon>Bacillota</taxon>
        <taxon>Bacilli</taxon>
        <taxon>Bacillales</taxon>
        <taxon>Paenibacillaceae</taxon>
        <taxon>Paenibacillus</taxon>
    </lineage>
</organism>
<accession>A0A919XWX4</accession>
<evidence type="ECO:0000256" key="1">
    <source>
        <dbReference type="SAM" id="Coils"/>
    </source>
</evidence>
<dbReference type="AlphaFoldDB" id="A0A919XWX4"/>
<keyword evidence="1" id="KW-0175">Coiled coil</keyword>
<dbReference type="Proteomes" id="UP000681162">
    <property type="component" value="Unassembled WGS sequence"/>
</dbReference>
<proteinExistence type="predicted"/>
<keyword evidence="3" id="KW-1185">Reference proteome</keyword>
<comment type="caution">
    <text evidence="2">The sequence shown here is derived from an EMBL/GenBank/DDBJ whole genome shotgun (WGS) entry which is preliminary data.</text>
</comment>
<reference evidence="2 3" key="1">
    <citation type="submission" date="2021-03" db="EMBL/GenBank/DDBJ databases">
        <title>Antimicrobial resistance genes in bacteria isolated from Japanese honey, and their potential for conferring macrolide and lincosamide resistance in the American foulbrood pathogen Paenibacillus larvae.</title>
        <authorList>
            <person name="Okamoto M."/>
            <person name="Kumagai M."/>
            <person name="Kanamori H."/>
            <person name="Takamatsu D."/>
        </authorList>
    </citation>
    <scope>NUCLEOTIDE SEQUENCE [LARGE SCALE GENOMIC DNA]</scope>
    <source>
        <strain evidence="2 3">J41TS12</strain>
    </source>
</reference>
<sequence length="119" mass="13252">MTTGVIEKLTEEKAIELALEIERTEAALKKMKENLKAYVDDNGPLHAGDKVWGYSISTSWQFGADSLKELAVAITAEGKNAWEFLSLPATSIKKLGWDEATLSQYGTLKETKRFDSRKV</sequence>
<evidence type="ECO:0000313" key="3">
    <source>
        <dbReference type="Proteomes" id="UP000681162"/>
    </source>
</evidence>
<name>A0A919XWX4_9BACL</name>
<gene>
    <name evidence="2" type="ORF">J41TS12_29980</name>
</gene>
<dbReference type="EMBL" id="BORR01000010">
    <property type="protein sequence ID" value="GIO38137.1"/>
    <property type="molecule type" value="Genomic_DNA"/>
</dbReference>
<protein>
    <submittedName>
        <fullName evidence="2">Uncharacterized protein</fullName>
    </submittedName>
</protein>
<evidence type="ECO:0000313" key="2">
    <source>
        <dbReference type="EMBL" id="GIO38137.1"/>
    </source>
</evidence>
<feature type="coiled-coil region" evidence="1">
    <location>
        <begin position="14"/>
        <end position="41"/>
    </location>
</feature>
<dbReference type="RefSeq" id="WP_068786894.1">
    <property type="nucleotide sequence ID" value="NZ_BORR01000010.1"/>
</dbReference>